<dbReference type="AlphaFoldDB" id="A0A5E6M868"/>
<evidence type="ECO:0000259" key="1">
    <source>
        <dbReference type="Pfam" id="PF00091"/>
    </source>
</evidence>
<sequence length="410" mass="44411">MEPYGQVAATISFRDPIFLGGSAIWGKWRMSVRIVGAGSAGINVLDEWILLSDSPEGSFACDGELSAVEGSLAGEKLLLAPNLVGGLGCFGSRDLAWRMVGQENQRLESLLTGCSSLLILTGLAGATGATVAEALSLKSVEREIPTAIFAFLPFPFEAEERRKAAEIARDEFPAEASLFLFSTAPVVQNGSTPGVADVRRRLRDLQAGVGQWVDLWREIASGGVRSVSLEGGADSSPFSAGRRVEDCRVFWEKGPRADGSPLALFERSDFRQAAESADYCVGYFETDEEIFGMQDEAREKLAQLLPRGTPVCVLGRSPARPMRNHGLFLFGRCVSRLQKQDLSEEARNEPMRTSSELPVEAAVGVQREGRRVSFPAESAPFAKTTATMHKGENLDIPAFRRRSGSRFAGE</sequence>
<name>A0A5E6M868_9BACT</name>
<dbReference type="Proteomes" id="UP000381693">
    <property type="component" value="Unassembled WGS sequence"/>
</dbReference>
<protein>
    <recommendedName>
        <fullName evidence="1">Tubulin/FtsZ GTPase domain-containing protein</fullName>
    </recommendedName>
</protein>
<dbReference type="Gene3D" id="3.40.50.1440">
    <property type="entry name" value="Tubulin/FtsZ, GTPase domain"/>
    <property type="match status" value="1"/>
</dbReference>
<organism evidence="2 3">
    <name type="scientific">Methylacidimicrobium cyclopophantes</name>
    <dbReference type="NCBI Taxonomy" id="1041766"/>
    <lineage>
        <taxon>Bacteria</taxon>
        <taxon>Pseudomonadati</taxon>
        <taxon>Verrucomicrobiota</taxon>
        <taxon>Methylacidimicrobium</taxon>
    </lineage>
</organism>
<keyword evidence="3" id="KW-1185">Reference proteome</keyword>
<evidence type="ECO:0000313" key="3">
    <source>
        <dbReference type="Proteomes" id="UP000381693"/>
    </source>
</evidence>
<dbReference type="InterPro" id="IPR003008">
    <property type="entry name" value="Tubulin_FtsZ_GTPase"/>
</dbReference>
<accession>A0A5E6M868</accession>
<dbReference type="Pfam" id="PF00091">
    <property type="entry name" value="Tubulin"/>
    <property type="match status" value="1"/>
</dbReference>
<dbReference type="InterPro" id="IPR036525">
    <property type="entry name" value="Tubulin/FtsZ_GTPase_sf"/>
</dbReference>
<comment type="caution">
    <text evidence="2">The sequence shown here is derived from an EMBL/GenBank/DDBJ whole genome shotgun (WGS) entry which is preliminary data.</text>
</comment>
<evidence type="ECO:0000313" key="2">
    <source>
        <dbReference type="EMBL" id="VVM05751.1"/>
    </source>
</evidence>
<gene>
    <name evidence="2" type="ORF">MAMC_00766</name>
</gene>
<dbReference type="GO" id="GO:0005525">
    <property type="term" value="F:GTP binding"/>
    <property type="evidence" value="ECO:0007669"/>
    <property type="project" value="InterPro"/>
</dbReference>
<feature type="domain" description="Tubulin/FtsZ GTPase" evidence="1">
    <location>
        <begin position="32"/>
        <end position="166"/>
    </location>
</feature>
<dbReference type="SUPFAM" id="SSF52490">
    <property type="entry name" value="Tubulin nucleotide-binding domain-like"/>
    <property type="match status" value="1"/>
</dbReference>
<proteinExistence type="predicted"/>
<reference evidence="2" key="1">
    <citation type="submission" date="2019-09" db="EMBL/GenBank/DDBJ databases">
        <authorList>
            <person name="Cremers G."/>
        </authorList>
    </citation>
    <scope>NUCLEOTIDE SEQUENCE [LARGE SCALE GENOMIC DNA]</scope>
    <source>
        <strain evidence="2">3B</strain>
    </source>
</reference>
<dbReference type="EMBL" id="CABFUZ020000097">
    <property type="protein sequence ID" value="VVM05751.1"/>
    <property type="molecule type" value="Genomic_DNA"/>
</dbReference>